<dbReference type="Pfam" id="PF13414">
    <property type="entry name" value="TPR_11"/>
    <property type="match status" value="1"/>
</dbReference>
<keyword evidence="2 3" id="KW-0802">TPR repeat</keyword>
<dbReference type="EMBL" id="JAHHHD010000006">
    <property type="protein sequence ID" value="MBW4658553.1"/>
    <property type="molecule type" value="Genomic_DNA"/>
</dbReference>
<evidence type="ECO:0000313" key="6">
    <source>
        <dbReference type="Proteomes" id="UP000757435"/>
    </source>
</evidence>
<feature type="region of interest" description="Disordered" evidence="4">
    <location>
        <begin position="1"/>
        <end position="35"/>
    </location>
</feature>
<name>A0A951UNE3_9CYAN</name>
<dbReference type="PROSITE" id="PS50293">
    <property type="entry name" value="TPR_REGION"/>
    <property type="match status" value="1"/>
</dbReference>
<dbReference type="SMART" id="SM00028">
    <property type="entry name" value="TPR"/>
    <property type="match status" value="5"/>
</dbReference>
<feature type="compositionally biased region" description="Polar residues" evidence="4">
    <location>
        <begin position="19"/>
        <end position="31"/>
    </location>
</feature>
<keyword evidence="1" id="KW-0677">Repeat</keyword>
<sequence>MNTRSFIDPSKRTNRRAASKSQHSGSQPQKRWQSKPLKAIDRLSSDCQLSSVEYDTVIRQQALSLAQQGSIAEAIALFSELLIRNPKSAIDHSNRGLIYAQSGLFEEAIADYNRAIELNPRLDSAYNNRANYYASQGQYLEAILDYDIALDLNPANVRAWINQGITFRELEMYDRALESFDLALCLSRLEGHIFAERGRTYHLRGDWNCAIADYQRSIGKLYQSATSSQDPALRLRLQVEGWQDELLNAAFEQDDAWKF</sequence>
<feature type="repeat" description="TPR" evidence="3">
    <location>
        <begin position="157"/>
        <end position="190"/>
    </location>
</feature>
<feature type="repeat" description="TPR" evidence="3">
    <location>
        <begin position="89"/>
        <end position="122"/>
    </location>
</feature>
<proteinExistence type="predicted"/>
<dbReference type="Gene3D" id="1.25.40.10">
    <property type="entry name" value="Tetratricopeptide repeat domain"/>
    <property type="match status" value="2"/>
</dbReference>
<protein>
    <submittedName>
        <fullName evidence="5">Tetratricopeptide repeat protein</fullName>
    </submittedName>
</protein>
<dbReference type="PANTHER" id="PTHR44858:SF1">
    <property type="entry name" value="UDP-N-ACETYLGLUCOSAMINE--PEPTIDE N-ACETYLGLUCOSAMINYLTRANSFERASE SPINDLY-RELATED"/>
    <property type="match status" value="1"/>
</dbReference>
<organism evidence="5 6">
    <name type="scientific">Drouetiella hepatica Uher 2000/2452</name>
    <dbReference type="NCBI Taxonomy" id="904376"/>
    <lineage>
        <taxon>Bacteria</taxon>
        <taxon>Bacillati</taxon>
        <taxon>Cyanobacteriota</taxon>
        <taxon>Cyanophyceae</taxon>
        <taxon>Oculatellales</taxon>
        <taxon>Oculatellaceae</taxon>
        <taxon>Drouetiella</taxon>
    </lineage>
</organism>
<feature type="repeat" description="TPR" evidence="3">
    <location>
        <begin position="123"/>
        <end position="156"/>
    </location>
</feature>
<gene>
    <name evidence="5" type="ORF">KME15_07755</name>
</gene>
<accession>A0A951UNE3</accession>
<comment type="caution">
    <text evidence="5">The sequence shown here is derived from an EMBL/GenBank/DDBJ whole genome shotgun (WGS) entry which is preliminary data.</text>
</comment>
<evidence type="ECO:0000313" key="5">
    <source>
        <dbReference type="EMBL" id="MBW4658553.1"/>
    </source>
</evidence>
<dbReference type="PANTHER" id="PTHR44858">
    <property type="entry name" value="TETRATRICOPEPTIDE REPEAT PROTEIN 6"/>
    <property type="match status" value="1"/>
</dbReference>
<dbReference type="Proteomes" id="UP000757435">
    <property type="component" value="Unassembled WGS sequence"/>
</dbReference>
<reference evidence="5" key="1">
    <citation type="submission" date="2021-05" db="EMBL/GenBank/DDBJ databases">
        <authorList>
            <person name="Pietrasiak N."/>
            <person name="Ward R."/>
            <person name="Stajich J.E."/>
            <person name="Kurbessoian T."/>
        </authorList>
    </citation>
    <scope>NUCLEOTIDE SEQUENCE</scope>
    <source>
        <strain evidence="5">UHER 2000/2452</strain>
    </source>
</reference>
<evidence type="ECO:0000256" key="3">
    <source>
        <dbReference type="PROSITE-ProRule" id="PRU00339"/>
    </source>
</evidence>
<dbReference type="InterPro" id="IPR050498">
    <property type="entry name" value="Ycf3"/>
</dbReference>
<dbReference type="SUPFAM" id="SSF48452">
    <property type="entry name" value="TPR-like"/>
    <property type="match status" value="1"/>
</dbReference>
<dbReference type="AlphaFoldDB" id="A0A951UNE3"/>
<evidence type="ECO:0000256" key="4">
    <source>
        <dbReference type="SAM" id="MobiDB-lite"/>
    </source>
</evidence>
<dbReference type="PROSITE" id="PS50005">
    <property type="entry name" value="TPR"/>
    <property type="match status" value="3"/>
</dbReference>
<dbReference type="InterPro" id="IPR011990">
    <property type="entry name" value="TPR-like_helical_dom_sf"/>
</dbReference>
<dbReference type="InterPro" id="IPR019734">
    <property type="entry name" value="TPR_rpt"/>
</dbReference>
<evidence type="ECO:0000256" key="1">
    <source>
        <dbReference type="ARBA" id="ARBA00022737"/>
    </source>
</evidence>
<reference evidence="5" key="2">
    <citation type="journal article" date="2022" name="Microbiol. Resour. Announc.">
        <title>Metagenome Sequencing to Explore Phylogenomics of Terrestrial Cyanobacteria.</title>
        <authorList>
            <person name="Ward R.D."/>
            <person name="Stajich J.E."/>
            <person name="Johansen J.R."/>
            <person name="Huntemann M."/>
            <person name="Clum A."/>
            <person name="Foster B."/>
            <person name="Foster B."/>
            <person name="Roux S."/>
            <person name="Palaniappan K."/>
            <person name="Varghese N."/>
            <person name="Mukherjee S."/>
            <person name="Reddy T.B.K."/>
            <person name="Daum C."/>
            <person name="Copeland A."/>
            <person name="Chen I.A."/>
            <person name="Ivanova N.N."/>
            <person name="Kyrpides N.C."/>
            <person name="Shapiro N."/>
            <person name="Eloe-Fadrosh E.A."/>
            <person name="Pietrasiak N."/>
        </authorList>
    </citation>
    <scope>NUCLEOTIDE SEQUENCE</scope>
    <source>
        <strain evidence="5">UHER 2000/2452</strain>
    </source>
</reference>
<evidence type="ECO:0000256" key="2">
    <source>
        <dbReference type="ARBA" id="ARBA00022803"/>
    </source>
</evidence>